<reference evidence="22 23" key="1">
    <citation type="journal article" date="2023" name="G3 (Bethesda)">
        <title>A chromosome-length genome assembly and annotation of blackberry (Rubus argutus, cv. 'Hillquist').</title>
        <authorList>
            <person name="Bruna T."/>
            <person name="Aryal R."/>
            <person name="Dudchenko O."/>
            <person name="Sargent D.J."/>
            <person name="Mead D."/>
            <person name="Buti M."/>
            <person name="Cavallini A."/>
            <person name="Hytonen T."/>
            <person name="Andres J."/>
            <person name="Pham M."/>
            <person name="Weisz D."/>
            <person name="Mascagni F."/>
            <person name="Usai G."/>
            <person name="Natali L."/>
            <person name="Bassil N."/>
            <person name="Fernandez G.E."/>
            <person name="Lomsadze A."/>
            <person name="Armour M."/>
            <person name="Olukolu B."/>
            <person name="Poorten T."/>
            <person name="Britton C."/>
            <person name="Davik J."/>
            <person name="Ashrafi H."/>
            <person name="Aiden E.L."/>
            <person name="Borodovsky M."/>
            <person name="Worthington M."/>
        </authorList>
    </citation>
    <scope>NUCLEOTIDE SEQUENCE [LARGE SCALE GENOMIC DNA]</scope>
    <source>
        <strain evidence="22">PI 553951</strain>
    </source>
</reference>
<keyword evidence="5" id="KW-0433">Leucine-rich repeat</keyword>
<dbReference type="GO" id="GO:0016020">
    <property type="term" value="C:membrane"/>
    <property type="evidence" value="ECO:0007669"/>
    <property type="project" value="UniProtKB-SubCell"/>
</dbReference>
<evidence type="ECO:0000256" key="3">
    <source>
        <dbReference type="ARBA" id="ARBA00022527"/>
    </source>
</evidence>
<evidence type="ECO:0000256" key="14">
    <source>
        <dbReference type="ARBA" id="ARBA00023136"/>
    </source>
</evidence>
<evidence type="ECO:0000256" key="8">
    <source>
        <dbReference type="ARBA" id="ARBA00022729"/>
    </source>
</evidence>
<keyword evidence="3" id="KW-0723">Serine/threonine-protein kinase</keyword>
<keyword evidence="9" id="KW-0677">Repeat</keyword>
<comment type="catalytic activity">
    <reaction evidence="17">
        <text>L-threonyl-[protein] + ATP = O-phospho-L-threonyl-[protein] + ADP + H(+)</text>
        <dbReference type="Rhea" id="RHEA:46608"/>
        <dbReference type="Rhea" id="RHEA-COMP:11060"/>
        <dbReference type="Rhea" id="RHEA-COMP:11605"/>
        <dbReference type="ChEBI" id="CHEBI:15378"/>
        <dbReference type="ChEBI" id="CHEBI:30013"/>
        <dbReference type="ChEBI" id="CHEBI:30616"/>
        <dbReference type="ChEBI" id="CHEBI:61977"/>
        <dbReference type="ChEBI" id="CHEBI:456216"/>
        <dbReference type="EC" id="2.7.11.1"/>
    </reaction>
</comment>
<evidence type="ECO:0000313" key="23">
    <source>
        <dbReference type="Proteomes" id="UP001457282"/>
    </source>
</evidence>
<sequence>MVQKGTGHFPFPRFLLAYLIFCSTAFFFFASLGQAATAKLQSQEVNILKEIAKKLGKRDWDFGKDPCKGEGNWTVIVNGMKSFESSVTCDCSFKNNSSCHVVTIYLKAQNLSGTLPPEFAKLPYLKGLDLSRNLLTGTIPSQWGTMQLEELAVMGNRLSGPFPKVLTNITTLRNLSIEGNLFSGRIPPEIGKLVKLEKLILSSNPFSGELPAALAKLINLSDMRITDNNFSGKIPDFIGNWTHISKLLIQGSSLEGPIPSSISTLTSLTDLRITDLKGRGFSFPPLRSMTSLKTLILRKCSIHGVIPDYIGDMEKLKNLDLSYNELIGEVPTSFDQLTKVDFIYLTGNKLTGTIPGWVSKRIKTVDFSYNNFTWESSSSSPTECDRGSVNLIESYSSSADNINRVGACLKRNYPCPASRANHHSLHINCGGKETNIGGLKYEADTEQKGASFYYLSQNQNWAFSSTGNFMDNDVDADIYIKTNTSALSNVSVIDSELYTTARASPISLTYYGLCLMNGNYTVKLHFAEIVFTNDKSFYSLGERIFDVYIQDKRVLKDFNIENEAGGAGKRIIKTFTSTVTSHTLKIRFYWAGKGTTGIPDRGFYGPLISAISVNPNFEVPSNDGKKKKAITAGISTTILLLLLLLVLGIMWRKDYIGGKIAADKELRDMDLQTGIFTLKQIKAATENFDAANKIGEGGFGSVYKGLLADGTVIAVKQLSSKSKQGNREFINEIGMISALQHPNLVKLYGCCVEGNQMLLIYEYMENNCVSRALFGRDPTCRLKLDWPTRKNICLGIARGLAYLHEESRIKIVHRDIKTSNVLLDKNFNAKISDFGLAKLNEDGNTHISTRIAGTIGYMAPEYAMRGYLTEKADVYSFGVVALEIVSGKSNTNYRPKEEFVYLLDWAYVLQERGSLLELVDPALGSEYSSEETMVMLNVALLCTNASPTLRPKMSQVVSMLEGRTAVQDLLSDPGFSAVNSKYKAIRNHFWLHPSRTQSMSINRPCTDTSGSCNESEESSQLLRVSSVKTDQYIV</sequence>
<keyword evidence="11" id="KW-0418">Kinase</keyword>
<evidence type="ECO:0000256" key="16">
    <source>
        <dbReference type="ARBA" id="ARBA00023180"/>
    </source>
</evidence>
<dbReference type="PANTHER" id="PTHR48006:SF68">
    <property type="entry name" value="PROTEIN KINASE DOMAIN-CONTAINING PROTEIN"/>
    <property type="match status" value="1"/>
</dbReference>
<dbReference type="PROSITE" id="PS50011">
    <property type="entry name" value="PROTEIN_KINASE_DOM"/>
    <property type="match status" value="1"/>
</dbReference>
<keyword evidence="16" id="KW-0325">Glycoprotein</keyword>
<dbReference type="PANTHER" id="PTHR48006">
    <property type="entry name" value="LEUCINE-RICH REPEAT-CONTAINING PROTEIN DDB_G0281931-RELATED"/>
    <property type="match status" value="1"/>
</dbReference>
<keyword evidence="7 20" id="KW-0812">Transmembrane</keyword>
<dbReference type="GO" id="GO:0005524">
    <property type="term" value="F:ATP binding"/>
    <property type="evidence" value="ECO:0007669"/>
    <property type="project" value="UniProtKB-UniRule"/>
</dbReference>
<evidence type="ECO:0000256" key="7">
    <source>
        <dbReference type="ARBA" id="ARBA00022692"/>
    </source>
</evidence>
<evidence type="ECO:0000256" key="19">
    <source>
        <dbReference type="PROSITE-ProRule" id="PRU10141"/>
    </source>
</evidence>
<dbReference type="GO" id="GO:0004674">
    <property type="term" value="F:protein serine/threonine kinase activity"/>
    <property type="evidence" value="ECO:0007669"/>
    <property type="project" value="UniProtKB-KW"/>
</dbReference>
<evidence type="ECO:0000256" key="10">
    <source>
        <dbReference type="ARBA" id="ARBA00022741"/>
    </source>
</evidence>
<comment type="caution">
    <text evidence="22">The sequence shown here is derived from an EMBL/GenBank/DDBJ whole genome shotgun (WGS) entry which is preliminary data.</text>
</comment>
<evidence type="ECO:0000256" key="1">
    <source>
        <dbReference type="ARBA" id="ARBA00004479"/>
    </source>
</evidence>
<keyword evidence="12 19" id="KW-0067">ATP-binding</keyword>
<dbReference type="PROSITE" id="PS00108">
    <property type="entry name" value="PROTEIN_KINASE_ST"/>
    <property type="match status" value="1"/>
</dbReference>
<comment type="catalytic activity">
    <reaction evidence="18">
        <text>L-seryl-[protein] + ATP = O-phospho-L-seryl-[protein] + ADP + H(+)</text>
        <dbReference type="Rhea" id="RHEA:17989"/>
        <dbReference type="Rhea" id="RHEA-COMP:9863"/>
        <dbReference type="Rhea" id="RHEA-COMP:11604"/>
        <dbReference type="ChEBI" id="CHEBI:15378"/>
        <dbReference type="ChEBI" id="CHEBI:29999"/>
        <dbReference type="ChEBI" id="CHEBI:30616"/>
        <dbReference type="ChEBI" id="CHEBI:83421"/>
        <dbReference type="ChEBI" id="CHEBI:456216"/>
        <dbReference type="EC" id="2.7.11.1"/>
    </reaction>
</comment>
<evidence type="ECO:0000256" key="12">
    <source>
        <dbReference type="ARBA" id="ARBA00022840"/>
    </source>
</evidence>
<evidence type="ECO:0000256" key="13">
    <source>
        <dbReference type="ARBA" id="ARBA00022989"/>
    </source>
</evidence>
<keyword evidence="23" id="KW-1185">Reference proteome</keyword>
<evidence type="ECO:0000256" key="20">
    <source>
        <dbReference type="SAM" id="Phobius"/>
    </source>
</evidence>
<dbReference type="SMART" id="SM00220">
    <property type="entry name" value="S_TKc"/>
    <property type="match status" value="1"/>
</dbReference>
<dbReference type="SUPFAM" id="SSF52058">
    <property type="entry name" value="L domain-like"/>
    <property type="match status" value="1"/>
</dbReference>
<dbReference type="FunFam" id="2.60.120.430:FF:000004">
    <property type="entry name" value="Putative leucine-rich repeat receptor-like serine/threonine-protein kinase"/>
    <property type="match status" value="1"/>
</dbReference>
<dbReference type="Gene3D" id="3.30.200.20">
    <property type="entry name" value="Phosphorylase Kinase, domain 1"/>
    <property type="match status" value="1"/>
</dbReference>
<dbReference type="EMBL" id="JBEDUW010000006">
    <property type="protein sequence ID" value="KAK9924045.1"/>
    <property type="molecule type" value="Genomic_DNA"/>
</dbReference>
<dbReference type="InterPro" id="IPR051824">
    <property type="entry name" value="LRR_Rcpt-Like_S/T_Kinase"/>
</dbReference>
<dbReference type="Gene3D" id="3.80.10.10">
    <property type="entry name" value="Ribonuclease Inhibitor"/>
    <property type="match status" value="3"/>
</dbReference>
<dbReference type="PROSITE" id="PS00107">
    <property type="entry name" value="PROTEIN_KINASE_ATP"/>
    <property type="match status" value="1"/>
</dbReference>
<accession>A0AAW1WL61</accession>
<evidence type="ECO:0000259" key="21">
    <source>
        <dbReference type="PROSITE" id="PS50011"/>
    </source>
</evidence>
<dbReference type="SUPFAM" id="SSF56112">
    <property type="entry name" value="Protein kinase-like (PK-like)"/>
    <property type="match status" value="1"/>
</dbReference>
<evidence type="ECO:0000256" key="4">
    <source>
        <dbReference type="ARBA" id="ARBA00022553"/>
    </source>
</evidence>
<dbReference type="Gene3D" id="1.10.510.10">
    <property type="entry name" value="Transferase(Phosphotransferase) domain 1"/>
    <property type="match status" value="1"/>
</dbReference>
<keyword evidence="10 19" id="KW-0547">Nucleotide-binding</keyword>
<dbReference type="FunFam" id="3.80.10.10:FF:000452">
    <property type="entry name" value="Probable LRR receptor-like serine/threonine-protein kinase RFK1"/>
    <property type="match status" value="1"/>
</dbReference>
<evidence type="ECO:0000256" key="17">
    <source>
        <dbReference type="ARBA" id="ARBA00047899"/>
    </source>
</evidence>
<dbReference type="Pfam" id="PF07714">
    <property type="entry name" value="PK_Tyr_Ser-Thr"/>
    <property type="match status" value="1"/>
</dbReference>
<keyword evidence="14 20" id="KW-0472">Membrane</keyword>
<dbReference type="EC" id="2.7.11.1" evidence="2"/>
<evidence type="ECO:0000256" key="9">
    <source>
        <dbReference type="ARBA" id="ARBA00022737"/>
    </source>
</evidence>
<evidence type="ECO:0000256" key="18">
    <source>
        <dbReference type="ARBA" id="ARBA00048679"/>
    </source>
</evidence>
<feature type="transmembrane region" description="Helical" evidence="20">
    <location>
        <begin position="629"/>
        <end position="651"/>
    </location>
</feature>
<dbReference type="Proteomes" id="UP001457282">
    <property type="component" value="Unassembled WGS sequence"/>
</dbReference>
<feature type="binding site" evidence="19">
    <location>
        <position position="716"/>
    </location>
    <ligand>
        <name>ATP</name>
        <dbReference type="ChEBI" id="CHEBI:30616"/>
    </ligand>
</feature>
<dbReference type="FunFam" id="3.80.10.10:FF:000958">
    <property type="entry name" value="Putative LRR receptor-like serine/threonine-protein kinase isoform A"/>
    <property type="match status" value="1"/>
</dbReference>
<dbReference type="InterPro" id="IPR032675">
    <property type="entry name" value="LRR_dom_sf"/>
</dbReference>
<dbReference type="InterPro" id="IPR011009">
    <property type="entry name" value="Kinase-like_dom_sf"/>
</dbReference>
<keyword evidence="4" id="KW-0597">Phosphoprotein</keyword>
<dbReference type="AlphaFoldDB" id="A0AAW1WL61"/>
<evidence type="ECO:0000256" key="2">
    <source>
        <dbReference type="ARBA" id="ARBA00012513"/>
    </source>
</evidence>
<comment type="subcellular location">
    <subcellularLocation>
        <location evidence="1">Membrane</location>
        <topology evidence="1">Single-pass type I membrane protein</topology>
    </subcellularLocation>
</comment>
<evidence type="ECO:0000313" key="22">
    <source>
        <dbReference type="EMBL" id="KAK9924045.1"/>
    </source>
</evidence>
<dbReference type="InterPro" id="IPR001245">
    <property type="entry name" value="Ser-Thr/Tyr_kinase_cat_dom"/>
</dbReference>
<dbReference type="Pfam" id="PF00560">
    <property type="entry name" value="LRR_1"/>
    <property type="match status" value="3"/>
</dbReference>
<protein>
    <recommendedName>
        <fullName evidence="2">non-specific serine/threonine protein kinase</fullName>
        <ecNumber evidence="2">2.7.11.1</ecNumber>
    </recommendedName>
</protein>
<evidence type="ECO:0000256" key="5">
    <source>
        <dbReference type="ARBA" id="ARBA00022614"/>
    </source>
</evidence>
<keyword evidence="6" id="KW-0808">Transferase</keyword>
<dbReference type="FunFam" id="3.30.200.20:FF:000217">
    <property type="entry name" value="probable LRR receptor-like serine/threonine-protein kinase At1g53430"/>
    <property type="match status" value="1"/>
</dbReference>
<feature type="domain" description="Protein kinase" evidence="21">
    <location>
        <begin position="688"/>
        <end position="970"/>
    </location>
</feature>
<proteinExistence type="predicted"/>
<dbReference type="InterPro" id="IPR021720">
    <property type="entry name" value="Malectin_dom"/>
</dbReference>
<dbReference type="InterPro" id="IPR000719">
    <property type="entry name" value="Prot_kinase_dom"/>
</dbReference>
<dbReference type="Pfam" id="PF11721">
    <property type="entry name" value="Malectin"/>
    <property type="match status" value="1"/>
</dbReference>
<dbReference type="InterPro" id="IPR008271">
    <property type="entry name" value="Ser/Thr_kinase_AS"/>
</dbReference>
<dbReference type="Pfam" id="PF13855">
    <property type="entry name" value="LRR_8"/>
    <property type="match status" value="1"/>
</dbReference>
<gene>
    <name evidence="22" type="ORF">M0R45_032434</name>
</gene>
<evidence type="ECO:0000256" key="11">
    <source>
        <dbReference type="ARBA" id="ARBA00022777"/>
    </source>
</evidence>
<dbReference type="Gene3D" id="2.60.120.430">
    <property type="entry name" value="Galactose-binding lectin"/>
    <property type="match status" value="1"/>
</dbReference>
<organism evidence="22 23">
    <name type="scientific">Rubus argutus</name>
    <name type="common">Southern blackberry</name>
    <dbReference type="NCBI Taxonomy" id="59490"/>
    <lineage>
        <taxon>Eukaryota</taxon>
        <taxon>Viridiplantae</taxon>
        <taxon>Streptophyta</taxon>
        <taxon>Embryophyta</taxon>
        <taxon>Tracheophyta</taxon>
        <taxon>Spermatophyta</taxon>
        <taxon>Magnoliopsida</taxon>
        <taxon>eudicotyledons</taxon>
        <taxon>Gunneridae</taxon>
        <taxon>Pentapetalae</taxon>
        <taxon>rosids</taxon>
        <taxon>fabids</taxon>
        <taxon>Rosales</taxon>
        <taxon>Rosaceae</taxon>
        <taxon>Rosoideae</taxon>
        <taxon>Rosoideae incertae sedis</taxon>
        <taxon>Rubus</taxon>
    </lineage>
</organism>
<dbReference type="InterPro" id="IPR001611">
    <property type="entry name" value="Leu-rich_rpt"/>
</dbReference>
<dbReference type="FunFam" id="1.10.510.10:FF:000044">
    <property type="entry name" value="Putative LRR receptor-like serine/threonine-protein kinase"/>
    <property type="match status" value="1"/>
</dbReference>
<keyword evidence="15" id="KW-0675">Receptor</keyword>
<dbReference type="InterPro" id="IPR017441">
    <property type="entry name" value="Protein_kinase_ATP_BS"/>
</dbReference>
<dbReference type="CDD" id="cd14066">
    <property type="entry name" value="STKc_IRAK"/>
    <property type="match status" value="1"/>
</dbReference>
<keyword evidence="8" id="KW-0732">Signal</keyword>
<name>A0AAW1WL61_RUBAR</name>
<evidence type="ECO:0000256" key="6">
    <source>
        <dbReference type="ARBA" id="ARBA00022679"/>
    </source>
</evidence>
<evidence type="ECO:0000256" key="15">
    <source>
        <dbReference type="ARBA" id="ARBA00023170"/>
    </source>
</evidence>
<keyword evidence="13 20" id="KW-1133">Transmembrane helix</keyword>